<proteinExistence type="predicted"/>
<feature type="compositionally biased region" description="Low complexity" evidence="1">
    <location>
        <begin position="20"/>
        <end position="40"/>
    </location>
</feature>
<organism evidence="3 4">
    <name type="scientific">Anaerococcus martiniensis</name>
    <dbReference type="NCBI Taxonomy" id="3115615"/>
    <lineage>
        <taxon>Bacteria</taxon>
        <taxon>Bacillati</taxon>
        <taxon>Bacillota</taxon>
        <taxon>Tissierellia</taxon>
        <taxon>Tissierellales</taxon>
        <taxon>Peptoniphilaceae</taxon>
        <taxon>Anaerococcus</taxon>
    </lineage>
</organism>
<comment type="caution">
    <text evidence="3">The sequence shown here is derived from an EMBL/GenBank/DDBJ whole genome shotgun (WGS) entry which is preliminary data.</text>
</comment>
<sequence length="412" mass="46690">MKKIIPIMALSLALVGCTNTNSTESETNTETNTNETQVSENTDDTQVIDVEKAENNKENSEESGSVETEDQNEEDSEVSQKKDQEDKEEENSDDASKEESEEENKAENEGKEVSKDDLFFSLYAPFSTVNENGDIVDESGNVAPSDESYNYNYVKYSNNLFVRSKRNVKDLKDIVAIVRMNDKDVTTLYEFPQNEDFRPLGLIGDRVYGYHNYNEDDEINGTPTLKQVKSAIGYVDLATGEVKDFDATVDGLVGGAVVVDGELQFTLPGDNNEQNAYNFDLYKLDLSKGTDQEAELLEKDFDLQYLFGQKRFENGNPVWKIYRADNENIYVNDQKFPFLWAEQGNQEIIGNNIFYFNNDGISEDRLSRTIKVINMSSGETVLETQIRGMKIEGNKLYYLTPDNEVESVDIEL</sequence>
<evidence type="ECO:0000313" key="3">
    <source>
        <dbReference type="EMBL" id="MFO3665341.1"/>
    </source>
</evidence>
<evidence type="ECO:0000256" key="1">
    <source>
        <dbReference type="SAM" id="MobiDB-lite"/>
    </source>
</evidence>
<accession>A0ABW9M9A4</accession>
<evidence type="ECO:0000256" key="2">
    <source>
        <dbReference type="SAM" id="SignalP"/>
    </source>
</evidence>
<keyword evidence="2" id="KW-0732">Signal</keyword>
<feature type="compositionally biased region" description="Basic and acidic residues" evidence="1">
    <location>
        <begin position="94"/>
        <end position="113"/>
    </location>
</feature>
<feature type="region of interest" description="Disordered" evidence="1">
    <location>
        <begin position="20"/>
        <end position="113"/>
    </location>
</feature>
<keyword evidence="4" id="KW-1185">Reference proteome</keyword>
<dbReference type="Proteomes" id="UP001637996">
    <property type="component" value="Unassembled WGS sequence"/>
</dbReference>
<name>A0ABW9M9A4_9FIRM</name>
<dbReference type="RefSeq" id="WP_410031052.1">
    <property type="nucleotide sequence ID" value="NZ_JBGMEI010000004.1"/>
</dbReference>
<dbReference type="PROSITE" id="PS51257">
    <property type="entry name" value="PROKAR_LIPOPROTEIN"/>
    <property type="match status" value="1"/>
</dbReference>
<feature type="compositionally biased region" description="Acidic residues" evidence="1">
    <location>
        <begin position="67"/>
        <end position="77"/>
    </location>
</feature>
<feature type="chain" id="PRO_5046560472" description="DUF5050 domain-containing protein" evidence="2">
    <location>
        <begin position="23"/>
        <end position="412"/>
    </location>
</feature>
<gene>
    <name evidence="3" type="ORF">ACCQ41_03690</name>
</gene>
<feature type="signal peptide" evidence="2">
    <location>
        <begin position="1"/>
        <end position="22"/>
    </location>
</feature>
<evidence type="ECO:0000313" key="4">
    <source>
        <dbReference type="Proteomes" id="UP001637996"/>
    </source>
</evidence>
<evidence type="ECO:0008006" key="5">
    <source>
        <dbReference type="Google" id="ProtNLM"/>
    </source>
</evidence>
<reference evidence="3 4" key="1">
    <citation type="journal article" date="2025" name="Anaerobe">
        <title>Description of Anaerococcus kampingiae sp. nov., Anaerococcus groningensis sp. nov., Anaerococcus martiniensis sp. nov., and Anaerococcus cruorum sp. nov., isolated from human clinical specimens.</title>
        <authorList>
            <person name="Boiten K.E."/>
            <person name="Meijer J."/>
            <person name="van Wezel E.M."/>
            <person name="Veloo A.C.M."/>
        </authorList>
    </citation>
    <scope>NUCLEOTIDE SEQUENCE [LARGE SCALE GENOMIC DNA]</scope>
    <source>
        <strain evidence="3 4">ENR0831</strain>
    </source>
</reference>
<dbReference type="EMBL" id="JBGMEI010000004">
    <property type="protein sequence ID" value="MFO3665341.1"/>
    <property type="molecule type" value="Genomic_DNA"/>
</dbReference>
<protein>
    <recommendedName>
        <fullName evidence="5">DUF5050 domain-containing protein</fullName>
    </recommendedName>
</protein>
<feature type="compositionally biased region" description="Basic and acidic residues" evidence="1">
    <location>
        <begin position="49"/>
        <end position="60"/>
    </location>
</feature>